<feature type="transmembrane region" description="Helical" evidence="1">
    <location>
        <begin position="330"/>
        <end position="353"/>
    </location>
</feature>
<dbReference type="GO" id="GO:0016740">
    <property type="term" value="F:transferase activity"/>
    <property type="evidence" value="ECO:0007669"/>
    <property type="project" value="UniProtKB-KW"/>
</dbReference>
<evidence type="ECO:0000313" key="4">
    <source>
        <dbReference type="Proteomes" id="UP000697995"/>
    </source>
</evidence>
<feature type="transmembrane region" description="Helical" evidence="1">
    <location>
        <begin position="365"/>
        <end position="385"/>
    </location>
</feature>
<keyword evidence="4" id="KW-1185">Reference proteome</keyword>
<feature type="domain" description="Glycosyltransferase 2-like" evidence="2">
    <location>
        <begin position="48"/>
        <end position="224"/>
    </location>
</feature>
<keyword evidence="1" id="KW-0812">Transmembrane</keyword>
<dbReference type="PANTHER" id="PTHR43646:SF3">
    <property type="entry name" value="SLR1566 PROTEIN"/>
    <property type="match status" value="1"/>
</dbReference>
<dbReference type="SUPFAM" id="SSF53448">
    <property type="entry name" value="Nucleotide-diphospho-sugar transferases"/>
    <property type="match status" value="1"/>
</dbReference>
<dbReference type="InterPro" id="IPR001173">
    <property type="entry name" value="Glyco_trans_2-like"/>
</dbReference>
<dbReference type="PANTHER" id="PTHR43646">
    <property type="entry name" value="GLYCOSYLTRANSFERASE"/>
    <property type="match status" value="1"/>
</dbReference>
<evidence type="ECO:0000313" key="3">
    <source>
        <dbReference type="EMBL" id="MBK1661192.1"/>
    </source>
</evidence>
<organism evidence="3 4">
    <name type="scientific">Paracraurococcus ruber</name>
    <dbReference type="NCBI Taxonomy" id="77675"/>
    <lineage>
        <taxon>Bacteria</taxon>
        <taxon>Pseudomonadati</taxon>
        <taxon>Pseudomonadota</taxon>
        <taxon>Alphaproteobacteria</taxon>
        <taxon>Acetobacterales</taxon>
        <taxon>Roseomonadaceae</taxon>
        <taxon>Paracraurococcus</taxon>
    </lineage>
</organism>
<dbReference type="InterPro" id="IPR029044">
    <property type="entry name" value="Nucleotide-diphossugar_trans"/>
</dbReference>
<reference evidence="3 4" key="1">
    <citation type="journal article" date="2020" name="Microorganisms">
        <title>Osmotic Adaptation and Compatible Solute Biosynthesis of Phototrophic Bacteria as Revealed from Genome Analyses.</title>
        <authorList>
            <person name="Imhoff J.F."/>
            <person name="Rahn T."/>
            <person name="Kunzel S."/>
            <person name="Keller A."/>
            <person name="Neulinger S.C."/>
        </authorList>
    </citation>
    <scope>NUCLEOTIDE SEQUENCE [LARGE SCALE GENOMIC DNA]</scope>
    <source>
        <strain evidence="3 4">DSM 15382</strain>
    </source>
</reference>
<protein>
    <submittedName>
        <fullName evidence="3">Glycosyl transferase family 2</fullName>
    </submittedName>
</protein>
<name>A0ABS1D4K3_9PROT</name>
<comment type="caution">
    <text evidence="3">The sequence shown here is derived from an EMBL/GenBank/DDBJ whole genome shotgun (WGS) entry which is preliminary data.</text>
</comment>
<proteinExistence type="predicted"/>
<keyword evidence="3" id="KW-0808">Transferase</keyword>
<sequence length="411" mass="44008">MSMIWLALAACLAWLVLLFGRGWFWLARDDDRDAVSLPDPAAWPSVTAVVPARDEAATIGITVASLLAQDYPGEFRLVVVDDRSSDGTGDVARAAAAGDPRLLVVRGGARAAGWTGKLWALEQGLREALAEGMAPAPDYLLFTDADIRHAPDSLRMLVRRAVHGRRVLVSLMARLRCDSAAERWLVPAFIFFFQMLYPFRWSNDPRARTAAAAGGCVLLDRGAFAAAGGLGPIRGALIDDCALARQMKRQGPIWLGLSAPDDRRGEAPEGLNRPRQAARVESLRPYETVGPIRRMVARTAYAQLGYNPALLAGMLLALALVFLAPPLLALFAGGLASALGGLAWAAMAVAFLPTLRRFGLSPLRGIALPGIALAYMAFTLDSALAEWRGRGGMWKGEAGPRMDGDAGSRVN</sequence>
<keyword evidence="1" id="KW-1133">Transmembrane helix</keyword>
<dbReference type="EMBL" id="NRSG01000264">
    <property type="protein sequence ID" value="MBK1661192.1"/>
    <property type="molecule type" value="Genomic_DNA"/>
</dbReference>
<gene>
    <name evidence="3" type="ORF">CKO45_23560</name>
</gene>
<feature type="transmembrane region" description="Helical" evidence="1">
    <location>
        <begin position="304"/>
        <end position="324"/>
    </location>
</feature>
<dbReference type="Gene3D" id="3.90.550.10">
    <property type="entry name" value="Spore Coat Polysaccharide Biosynthesis Protein SpsA, Chain A"/>
    <property type="match status" value="1"/>
</dbReference>
<dbReference type="Pfam" id="PF00535">
    <property type="entry name" value="Glycos_transf_2"/>
    <property type="match status" value="1"/>
</dbReference>
<keyword evidence="1" id="KW-0472">Membrane</keyword>
<dbReference type="Proteomes" id="UP000697995">
    <property type="component" value="Unassembled WGS sequence"/>
</dbReference>
<evidence type="ECO:0000256" key="1">
    <source>
        <dbReference type="SAM" id="Phobius"/>
    </source>
</evidence>
<accession>A0ABS1D4K3</accession>
<evidence type="ECO:0000259" key="2">
    <source>
        <dbReference type="Pfam" id="PF00535"/>
    </source>
</evidence>